<accession>A0A6I4UXJ5</accession>
<reference evidence="2 3" key="1">
    <citation type="submission" date="2019-12" db="EMBL/GenBank/DDBJ databases">
        <title>Genomic-based taxomic classification of the family Erythrobacteraceae.</title>
        <authorList>
            <person name="Xu L."/>
        </authorList>
    </citation>
    <scope>NUCLEOTIDE SEQUENCE [LARGE SCALE GENOMIC DNA]</scope>
    <source>
        <strain evidence="2 3">SW-109</strain>
    </source>
</reference>
<gene>
    <name evidence="2" type="ORF">GRI43_02650</name>
</gene>
<dbReference type="Pfam" id="PF01497">
    <property type="entry name" value="Peripla_BP_2"/>
    <property type="match status" value="1"/>
</dbReference>
<comment type="caution">
    <text evidence="2">The sequence shown here is derived from an EMBL/GenBank/DDBJ whole genome shotgun (WGS) entry which is preliminary data.</text>
</comment>
<evidence type="ECO:0000259" key="1">
    <source>
        <dbReference type="PROSITE" id="PS50983"/>
    </source>
</evidence>
<dbReference type="InterPro" id="IPR002491">
    <property type="entry name" value="ABC_transptr_periplasmic_BD"/>
</dbReference>
<dbReference type="Gene3D" id="3.40.50.1980">
    <property type="entry name" value="Nitrogenase molybdenum iron protein domain"/>
    <property type="match status" value="2"/>
</dbReference>
<dbReference type="AlphaFoldDB" id="A0A6I4UXJ5"/>
<dbReference type="PANTHER" id="PTHR30535:SF34">
    <property type="entry name" value="MOLYBDATE-BINDING PROTEIN MOLA"/>
    <property type="match status" value="1"/>
</dbReference>
<feature type="domain" description="Fe/B12 periplasmic-binding" evidence="1">
    <location>
        <begin position="21"/>
        <end position="262"/>
    </location>
</feature>
<sequence>MLAACAQPAPVIGDAGNAGPTIVSLNPCTDAILAEVTEPGQLLAISHYSHDPAASSMDMKRARQFAVTGGTVEEIIALQPDIVVAGSFLALSTRTALDDLGIRVETFGMAADVEQSVGQIRSLAGIAGQAARGDQLVARIEAALADAQGDADGQIPAVLWQPSGIVPGEGTLIADLMRRAGFSSHSQALGMGQADYLSLEQLLVSPPRVLLIAGQERSQAHPALDRLSGVHRASLDASMLYCGGPTIIAASRRLKAIRDEVS</sequence>
<dbReference type="InterPro" id="IPR050902">
    <property type="entry name" value="ABC_Transporter_SBP"/>
</dbReference>
<protein>
    <submittedName>
        <fullName evidence="2">ABC transporter substrate-binding protein</fullName>
    </submittedName>
</protein>
<dbReference type="Proteomes" id="UP000471435">
    <property type="component" value="Unassembled WGS sequence"/>
</dbReference>
<evidence type="ECO:0000313" key="2">
    <source>
        <dbReference type="EMBL" id="MXP46293.1"/>
    </source>
</evidence>
<dbReference type="PROSITE" id="PS50983">
    <property type="entry name" value="FE_B12_PBP"/>
    <property type="match status" value="1"/>
</dbReference>
<evidence type="ECO:0000313" key="3">
    <source>
        <dbReference type="Proteomes" id="UP000471435"/>
    </source>
</evidence>
<dbReference type="SUPFAM" id="SSF53807">
    <property type="entry name" value="Helical backbone' metal receptor"/>
    <property type="match status" value="1"/>
</dbReference>
<dbReference type="GO" id="GO:0071281">
    <property type="term" value="P:cellular response to iron ion"/>
    <property type="evidence" value="ECO:0007669"/>
    <property type="project" value="TreeGrafter"/>
</dbReference>
<dbReference type="OrthoDB" id="1632039at2"/>
<keyword evidence="3" id="KW-1185">Reference proteome</keyword>
<proteinExistence type="predicted"/>
<dbReference type="EMBL" id="WTYP01000001">
    <property type="protein sequence ID" value="MXP46293.1"/>
    <property type="molecule type" value="Genomic_DNA"/>
</dbReference>
<name>A0A6I4UXJ5_9SPHN</name>
<dbReference type="PANTHER" id="PTHR30535">
    <property type="entry name" value="VITAMIN B12-BINDING PROTEIN"/>
    <property type="match status" value="1"/>
</dbReference>
<organism evidence="2 3">
    <name type="scientific">Pontixanthobacter luteolus</name>
    <dbReference type="NCBI Taxonomy" id="295089"/>
    <lineage>
        <taxon>Bacteria</taxon>
        <taxon>Pseudomonadati</taxon>
        <taxon>Pseudomonadota</taxon>
        <taxon>Alphaproteobacteria</taxon>
        <taxon>Sphingomonadales</taxon>
        <taxon>Erythrobacteraceae</taxon>
        <taxon>Pontixanthobacter</taxon>
    </lineage>
</organism>